<dbReference type="Gene3D" id="1.10.1530.10">
    <property type="match status" value="1"/>
</dbReference>
<dbReference type="Gene3D" id="3.30.1370.60">
    <property type="entry name" value="Hypothetical oxidoreductase yiak, domain 2"/>
    <property type="match status" value="1"/>
</dbReference>
<dbReference type="AlphaFoldDB" id="A0A512BQ91"/>
<dbReference type="RefSeq" id="WP_245439499.1">
    <property type="nucleotide sequence ID" value="NZ_BJYU01000020.1"/>
</dbReference>
<keyword evidence="4" id="KW-1185">Reference proteome</keyword>
<evidence type="ECO:0000313" key="4">
    <source>
        <dbReference type="Proteomes" id="UP000321085"/>
    </source>
</evidence>
<dbReference type="InterPro" id="IPR043144">
    <property type="entry name" value="Mal/L-sulf/L-lact_DH-like_ah"/>
</dbReference>
<name>A0A512BQ91_9HYPH</name>
<dbReference type="InterPro" id="IPR003767">
    <property type="entry name" value="Malate/L-lactate_DH-like"/>
</dbReference>
<dbReference type="PANTHER" id="PTHR11091:SF0">
    <property type="entry name" value="MALATE DEHYDROGENASE"/>
    <property type="match status" value="1"/>
</dbReference>
<dbReference type="InterPro" id="IPR043143">
    <property type="entry name" value="Mal/L-sulf/L-lact_DH-like_NADP"/>
</dbReference>
<gene>
    <name evidence="3" type="primary">mdh_2</name>
    <name evidence="3" type="ORF">MAE02_18820</name>
</gene>
<protein>
    <submittedName>
        <fullName evidence="3">Lactate dehydrogenase</fullName>
    </submittedName>
</protein>
<dbReference type="EMBL" id="BJYU01000020">
    <property type="protein sequence ID" value="GEO14186.1"/>
    <property type="molecule type" value="Genomic_DNA"/>
</dbReference>
<dbReference type="Proteomes" id="UP000321085">
    <property type="component" value="Unassembled WGS sequence"/>
</dbReference>
<evidence type="ECO:0000313" key="3">
    <source>
        <dbReference type="EMBL" id="GEO14186.1"/>
    </source>
</evidence>
<keyword evidence="2" id="KW-0560">Oxidoreductase</keyword>
<dbReference type="SUPFAM" id="SSF89733">
    <property type="entry name" value="L-sulfolactate dehydrogenase-like"/>
    <property type="match status" value="1"/>
</dbReference>
<comment type="caution">
    <text evidence="3">The sequence shown here is derived from an EMBL/GenBank/DDBJ whole genome shotgun (WGS) entry which is preliminary data.</text>
</comment>
<evidence type="ECO:0000256" key="2">
    <source>
        <dbReference type="ARBA" id="ARBA00023002"/>
    </source>
</evidence>
<reference evidence="3 4" key="1">
    <citation type="submission" date="2019-07" db="EMBL/GenBank/DDBJ databases">
        <title>Whole genome shotgun sequence of Microvirga aerophila NBRC 106136.</title>
        <authorList>
            <person name="Hosoyama A."/>
            <person name="Uohara A."/>
            <person name="Ohji S."/>
            <person name="Ichikawa N."/>
        </authorList>
    </citation>
    <scope>NUCLEOTIDE SEQUENCE [LARGE SCALE GENOMIC DNA]</scope>
    <source>
        <strain evidence="3 4">NBRC 106136</strain>
    </source>
</reference>
<dbReference type="Pfam" id="PF02615">
    <property type="entry name" value="Ldh_2"/>
    <property type="match status" value="1"/>
</dbReference>
<proteinExistence type="inferred from homology"/>
<dbReference type="GO" id="GO:0016491">
    <property type="term" value="F:oxidoreductase activity"/>
    <property type="evidence" value="ECO:0007669"/>
    <property type="project" value="UniProtKB-KW"/>
</dbReference>
<organism evidence="3 4">
    <name type="scientific">Microvirga aerophila</name>
    <dbReference type="NCBI Taxonomy" id="670291"/>
    <lineage>
        <taxon>Bacteria</taxon>
        <taxon>Pseudomonadati</taxon>
        <taxon>Pseudomonadota</taxon>
        <taxon>Alphaproteobacteria</taxon>
        <taxon>Hyphomicrobiales</taxon>
        <taxon>Methylobacteriaceae</taxon>
        <taxon>Microvirga</taxon>
    </lineage>
</organism>
<sequence length="360" mass="38224">MKPLETSSPTSDRVPAAAIHAFIETSFRKVGLPDADAAKVARLMTEADLSGADAHGVFRLPQYVQRIQTGGINPKPAIRVDRRAPATALVDGDNGMGHLVMARAAETAIELARETGVAWVGAHHSNHAGPAALYASMPVEHGMIGLYSAVASANHMAIWGGVEALLGTNPLAVGIPAGEEPPVILDIATTMVSYGTIKNYALQGKSIPEGWIIKRADGEPLTDPKRSSEGLLLPIGGYKGSGLALILGLLAGTLNGAAFGRDVVDFNADTVTETNTGHFIVAVDVSRFAPLDTFKAEVDRHMRDMRDSERLPGFDAIRIPGEQREARIRSRSRDGVPLSAELRKKLDDLAAQLGIDPIRT</sequence>
<dbReference type="InterPro" id="IPR036111">
    <property type="entry name" value="Mal/L-sulfo/L-lacto_DH-like_sf"/>
</dbReference>
<accession>A0A512BQ91</accession>
<comment type="similarity">
    <text evidence="1">Belongs to the LDH2/MDH2 oxidoreductase family.</text>
</comment>
<dbReference type="PANTHER" id="PTHR11091">
    <property type="entry name" value="OXIDOREDUCTASE-RELATED"/>
    <property type="match status" value="1"/>
</dbReference>
<evidence type="ECO:0000256" key="1">
    <source>
        <dbReference type="ARBA" id="ARBA00006056"/>
    </source>
</evidence>